<dbReference type="PANTHER" id="PTHR30005">
    <property type="entry name" value="EXOPOLYPHOSPHATASE"/>
    <property type="match status" value="1"/>
</dbReference>
<dbReference type="PANTHER" id="PTHR30005:SF0">
    <property type="entry name" value="RETROGRADE REGULATION PROTEIN 2"/>
    <property type="match status" value="1"/>
</dbReference>
<proteinExistence type="predicted"/>
<dbReference type="AlphaFoldDB" id="A0A8H4AG94"/>
<feature type="domain" description="Ppx/GppA phosphatase N-terminal" evidence="1">
    <location>
        <begin position="69"/>
        <end position="140"/>
    </location>
</feature>
<protein>
    <submittedName>
        <fullName evidence="2">Actin-like ATPase domain-containing protein</fullName>
    </submittedName>
</protein>
<accession>A0A8H4AG94</accession>
<evidence type="ECO:0000259" key="1">
    <source>
        <dbReference type="Pfam" id="PF02541"/>
    </source>
</evidence>
<dbReference type="InterPro" id="IPR043129">
    <property type="entry name" value="ATPase_NBD"/>
</dbReference>
<evidence type="ECO:0000313" key="2">
    <source>
        <dbReference type="EMBL" id="KAF0492438.1"/>
    </source>
</evidence>
<evidence type="ECO:0000313" key="3">
    <source>
        <dbReference type="Proteomes" id="UP000439903"/>
    </source>
</evidence>
<gene>
    <name evidence="2" type="ORF">F8M41_021744</name>
</gene>
<dbReference type="InterPro" id="IPR050273">
    <property type="entry name" value="GppA/Ppx_hydrolase"/>
</dbReference>
<name>A0A8H4AG94_GIGMA</name>
<dbReference type="Gene3D" id="3.30.420.40">
    <property type="match status" value="1"/>
</dbReference>
<reference evidence="2 3" key="1">
    <citation type="journal article" date="2019" name="Environ. Microbiol.">
        <title>At the nexus of three kingdoms: the genome of the mycorrhizal fungus Gigaspora margarita provides insights into plant, endobacterial and fungal interactions.</title>
        <authorList>
            <person name="Venice F."/>
            <person name="Ghignone S."/>
            <person name="Salvioli di Fossalunga A."/>
            <person name="Amselem J."/>
            <person name="Novero M."/>
            <person name="Xianan X."/>
            <person name="Sedzielewska Toro K."/>
            <person name="Morin E."/>
            <person name="Lipzen A."/>
            <person name="Grigoriev I.V."/>
            <person name="Henrissat B."/>
            <person name="Martin F.M."/>
            <person name="Bonfante P."/>
        </authorList>
    </citation>
    <scope>NUCLEOTIDE SEQUENCE [LARGE SCALE GENOMIC DNA]</scope>
    <source>
        <strain evidence="2 3">BEG34</strain>
    </source>
</reference>
<dbReference type="InterPro" id="IPR003695">
    <property type="entry name" value="Ppx_GppA_N"/>
</dbReference>
<dbReference type="Pfam" id="PF02541">
    <property type="entry name" value="Ppx-GppA"/>
    <property type="match status" value="1"/>
</dbReference>
<dbReference type="EMBL" id="WTPW01000648">
    <property type="protein sequence ID" value="KAF0492438.1"/>
    <property type="molecule type" value="Genomic_DNA"/>
</dbReference>
<sequence length="141" mass="15492">MPNTSFALPNLTIWLSGFGSDLGNEIGKENENEIGKENETEIGKENVKGMGIVDIESNGIRFGLVSSLSRHLPVIYEERAPISLLKAQNSDTGNKPIPEDVIVEVINCLKHFKLLAQQYKINDVEVVATEVTRSAPNSKDL</sequence>
<dbReference type="Proteomes" id="UP000439903">
    <property type="component" value="Unassembled WGS sequence"/>
</dbReference>
<dbReference type="OrthoDB" id="2014654at2759"/>
<keyword evidence="3" id="KW-1185">Reference proteome</keyword>
<dbReference type="SUPFAM" id="SSF53067">
    <property type="entry name" value="Actin-like ATPase domain"/>
    <property type="match status" value="1"/>
</dbReference>
<comment type="caution">
    <text evidence="2">The sequence shown here is derived from an EMBL/GenBank/DDBJ whole genome shotgun (WGS) entry which is preliminary data.</text>
</comment>
<dbReference type="GO" id="GO:0006357">
    <property type="term" value="P:regulation of transcription by RNA polymerase II"/>
    <property type="evidence" value="ECO:0007669"/>
    <property type="project" value="TreeGrafter"/>
</dbReference>
<organism evidence="2 3">
    <name type="scientific">Gigaspora margarita</name>
    <dbReference type="NCBI Taxonomy" id="4874"/>
    <lineage>
        <taxon>Eukaryota</taxon>
        <taxon>Fungi</taxon>
        <taxon>Fungi incertae sedis</taxon>
        <taxon>Mucoromycota</taxon>
        <taxon>Glomeromycotina</taxon>
        <taxon>Glomeromycetes</taxon>
        <taxon>Diversisporales</taxon>
        <taxon>Gigasporaceae</taxon>
        <taxon>Gigaspora</taxon>
    </lineage>
</organism>